<gene>
    <name evidence="1" type="ORF">NE237_029615</name>
</gene>
<dbReference type="Pfam" id="PF14223">
    <property type="entry name" value="Retrotran_gag_2"/>
    <property type="match status" value="1"/>
</dbReference>
<name>A0A9Q0GS47_9MAGN</name>
<dbReference type="PANTHER" id="PTHR37610">
    <property type="entry name" value="CCHC-TYPE DOMAIN-CONTAINING PROTEIN"/>
    <property type="match status" value="1"/>
</dbReference>
<evidence type="ECO:0000313" key="1">
    <source>
        <dbReference type="EMBL" id="KAJ4952783.1"/>
    </source>
</evidence>
<keyword evidence="2" id="KW-1185">Reference proteome</keyword>
<organism evidence="1 2">
    <name type="scientific">Protea cynaroides</name>
    <dbReference type="NCBI Taxonomy" id="273540"/>
    <lineage>
        <taxon>Eukaryota</taxon>
        <taxon>Viridiplantae</taxon>
        <taxon>Streptophyta</taxon>
        <taxon>Embryophyta</taxon>
        <taxon>Tracheophyta</taxon>
        <taxon>Spermatophyta</taxon>
        <taxon>Magnoliopsida</taxon>
        <taxon>Proteales</taxon>
        <taxon>Proteaceae</taxon>
        <taxon>Protea</taxon>
    </lineage>
</organism>
<accession>A0A9Q0GS47</accession>
<protein>
    <recommendedName>
        <fullName evidence="3">Gag protein</fullName>
    </recommendedName>
</protein>
<evidence type="ECO:0000313" key="2">
    <source>
        <dbReference type="Proteomes" id="UP001141806"/>
    </source>
</evidence>
<sequence>MDKYENGPPIQTIFNGSNYVAWSQAMQSKEKLQDRLEEWDSKNHQAITWLHNSCVPSINVQFGRYETAKEVWDLLASRYTTADLAHQYQILISLANLKHEQGQLVADFLPQMQSLWDQLSMSEPKWKSSEDAILFQTYRDQQRLMQFLMPLH</sequence>
<reference evidence="1" key="1">
    <citation type="journal article" date="2023" name="Plant J.">
        <title>The genome of the king protea, Protea cynaroides.</title>
        <authorList>
            <person name="Chang J."/>
            <person name="Duong T.A."/>
            <person name="Schoeman C."/>
            <person name="Ma X."/>
            <person name="Roodt D."/>
            <person name="Barker N."/>
            <person name="Li Z."/>
            <person name="Van de Peer Y."/>
            <person name="Mizrachi E."/>
        </authorList>
    </citation>
    <scope>NUCLEOTIDE SEQUENCE</scope>
    <source>
        <tissue evidence="1">Young leaves</tissue>
    </source>
</reference>
<dbReference type="AlphaFoldDB" id="A0A9Q0GS47"/>
<dbReference type="PANTHER" id="PTHR37610:SF80">
    <property type="entry name" value="RETROTRANSPOSON GAG DOMAIN-CONTAINING PROTEIN"/>
    <property type="match status" value="1"/>
</dbReference>
<evidence type="ECO:0008006" key="3">
    <source>
        <dbReference type="Google" id="ProtNLM"/>
    </source>
</evidence>
<dbReference type="Proteomes" id="UP001141806">
    <property type="component" value="Unassembled WGS sequence"/>
</dbReference>
<dbReference type="EMBL" id="JAMYWD010000012">
    <property type="protein sequence ID" value="KAJ4952783.1"/>
    <property type="molecule type" value="Genomic_DNA"/>
</dbReference>
<dbReference type="OrthoDB" id="1706811at2759"/>
<comment type="caution">
    <text evidence="1">The sequence shown here is derived from an EMBL/GenBank/DDBJ whole genome shotgun (WGS) entry which is preliminary data.</text>
</comment>
<proteinExistence type="predicted"/>